<keyword evidence="2" id="KW-1185">Reference proteome</keyword>
<dbReference type="EMBL" id="JBHRZH010000006">
    <property type="protein sequence ID" value="MFC3761068.1"/>
    <property type="molecule type" value="Genomic_DNA"/>
</dbReference>
<dbReference type="GO" id="GO:0051213">
    <property type="term" value="F:dioxygenase activity"/>
    <property type="evidence" value="ECO:0007669"/>
    <property type="project" value="UniProtKB-KW"/>
</dbReference>
<keyword evidence="1" id="KW-0560">Oxidoreductase</keyword>
<gene>
    <name evidence="1" type="ORF">ACFOUW_09470</name>
</gene>
<evidence type="ECO:0000313" key="2">
    <source>
        <dbReference type="Proteomes" id="UP001595699"/>
    </source>
</evidence>
<dbReference type="Proteomes" id="UP001595699">
    <property type="component" value="Unassembled WGS sequence"/>
</dbReference>
<comment type="caution">
    <text evidence="1">The sequence shown here is derived from an EMBL/GenBank/DDBJ whole genome shotgun (WGS) entry which is preliminary data.</text>
</comment>
<accession>A0ABV7Y7L9</accession>
<dbReference type="InterPro" id="IPR008775">
    <property type="entry name" value="Phytyl_CoA_dOase-like"/>
</dbReference>
<dbReference type="PANTHER" id="PTHR20883:SF48">
    <property type="entry name" value="ECTOINE DIOXYGENASE"/>
    <property type="match status" value="1"/>
</dbReference>
<proteinExistence type="predicted"/>
<dbReference type="RefSeq" id="WP_205117290.1">
    <property type="nucleotide sequence ID" value="NZ_JAFBCM010000001.1"/>
</dbReference>
<dbReference type="SUPFAM" id="SSF51197">
    <property type="entry name" value="Clavaminate synthase-like"/>
    <property type="match status" value="1"/>
</dbReference>
<dbReference type="Gene3D" id="2.60.120.620">
    <property type="entry name" value="q2cbj1_9rhob like domain"/>
    <property type="match status" value="1"/>
</dbReference>
<organism evidence="1 2">
    <name type="scientific">Tenggerimyces flavus</name>
    <dbReference type="NCBI Taxonomy" id="1708749"/>
    <lineage>
        <taxon>Bacteria</taxon>
        <taxon>Bacillati</taxon>
        <taxon>Actinomycetota</taxon>
        <taxon>Actinomycetes</taxon>
        <taxon>Propionibacteriales</taxon>
        <taxon>Nocardioidaceae</taxon>
        <taxon>Tenggerimyces</taxon>
    </lineage>
</organism>
<reference evidence="2" key="1">
    <citation type="journal article" date="2019" name="Int. J. Syst. Evol. Microbiol.">
        <title>The Global Catalogue of Microorganisms (GCM) 10K type strain sequencing project: providing services to taxonomists for standard genome sequencing and annotation.</title>
        <authorList>
            <consortium name="The Broad Institute Genomics Platform"/>
            <consortium name="The Broad Institute Genome Sequencing Center for Infectious Disease"/>
            <person name="Wu L."/>
            <person name="Ma J."/>
        </authorList>
    </citation>
    <scope>NUCLEOTIDE SEQUENCE [LARGE SCALE GENOMIC DNA]</scope>
    <source>
        <strain evidence="2">CGMCC 4.7241</strain>
    </source>
</reference>
<dbReference type="Pfam" id="PF05721">
    <property type="entry name" value="PhyH"/>
    <property type="match status" value="1"/>
</dbReference>
<name>A0ABV7Y7L9_9ACTN</name>
<protein>
    <submittedName>
        <fullName evidence="1">Phytanoyl-CoA dioxygenase family protein</fullName>
    </submittedName>
</protein>
<keyword evidence="1" id="KW-0223">Dioxygenase</keyword>
<evidence type="ECO:0000313" key="1">
    <source>
        <dbReference type="EMBL" id="MFC3761068.1"/>
    </source>
</evidence>
<sequence>MDMQTALRDLDVAADLLTDKERDQLDTDGYLPLEGVLSREEVAAFNERLAALTLAEGDRAGLEVHQEKGTERLADLVNKDPLFEMCFSQPRVLAGIAQVLGSFRLSSLNARSALPGQGHQGLHADYGEPVAAGAYQVCNSIWLLDDFTAENGATRVVPGSHRSVSMPKDMMSDPADAHPDEVLLLAPAGTVVIFNSHLWHGGTLNRSAAPRRAMHSYFCRRDLPQQLDQQAYVRVNTYSRLSPAQRFILDVTMG</sequence>
<dbReference type="PANTHER" id="PTHR20883">
    <property type="entry name" value="PHYTANOYL-COA DIOXYGENASE DOMAIN CONTAINING 1"/>
    <property type="match status" value="1"/>
</dbReference>